<comment type="similarity">
    <text evidence="5">Belongs to the MinC family.</text>
</comment>
<dbReference type="EMBL" id="BIMW01000014">
    <property type="protein sequence ID" value="GCE92407.1"/>
    <property type="molecule type" value="Genomic_DNA"/>
</dbReference>
<dbReference type="NCBIfam" id="NF001778">
    <property type="entry name" value="PRK00513.2-4"/>
    <property type="match status" value="1"/>
</dbReference>
<evidence type="ECO:0000256" key="3">
    <source>
        <dbReference type="ARBA" id="ARBA00023306"/>
    </source>
</evidence>
<dbReference type="SUPFAM" id="SSF63848">
    <property type="entry name" value="Cell-division inhibitor MinC, C-terminal domain"/>
    <property type="match status" value="1"/>
</dbReference>
<dbReference type="Gene3D" id="2.160.20.70">
    <property type="match status" value="1"/>
</dbReference>
<dbReference type="InterPro" id="IPR036145">
    <property type="entry name" value="MinC_C_sf"/>
</dbReference>
<dbReference type="HAMAP" id="MF_00267">
    <property type="entry name" value="MinC"/>
    <property type="match status" value="1"/>
</dbReference>
<dbReference type="Pfam" id="PF03775">
    <property type="entry name" value="MinC_C"/>
    <property type="match status" value="1"/>
</dbReference>
<dbReference type="Proteomes" id="UP000326169">
    <property type="component" value="Unassembled WGS sequence"/>
</dbReference>
<dbReference type="GeneID" id="301681416"/>
<comment type="subunit">
    <text evidence="4 5">Interacts with MinD and FtsZ.</text>
</comment>
<keyword evidence="2 5" id="KW-0717">Septation</keyword>
<evidence type="ECO:0000256" key="5">
    <source>
        <dbReference type="HAMAP-Rule" id="MF_00267"/>
    </source>
</evidence>
<dbReference type="PANTHER" id="PTHR34108:SF1">
    <property type="entry name" value="SEPTUM SITE-DETERMINING PROTEIN MINC"/>
    <property type="match status" value="1"/>
</dbReference>
<proteinExistence type="inferred from homology"/>
<dbReference type="PANTHER" id="PTHR34108">
    <property type="entry name" value="SEPTUM SITE-DETERMINING PROTEIN MINC"/>
    <property type="match status" value="1"/>
</dbReference>
<comment type="function">
    <text evidence="5">Cell division inhibitor that blocks the formation of polar Z ring septums. Rapidly oscillates between the poles of the cell to destabilize FtsZ filaments that have formed before they mature into polar Z rings. Prevents FtsZ polymerization.</text>
</comment>
<gene>
    <name evidence="5 8" type="primary">minC</name>
    <name evidence="8" type="ORF">NIES46_04470</name>
</gene>
<feature type="region of interest" description="Disordered" evidence="6">
    <location>
        <begin position="120"/>
        <end position="141"/>
    </location>
</feature>
<keyword evidence="3 5" id="KW-0131">Cell cycle</keyword>
<evidence type="ECO:0000256" key="1">
    <source>
        <dbReference type="ARBA" id="ARBA00022618"/>
    </source>
</evidence>
<evidence type="ECO:0000313" key="8">
    <source>
        <dbReference type="EMBL" id="GCE92407.1"/>
    </source>
</evidence>
<evidence type="ECO:0000256" key="2">
    <source>
        <dbReference type="ARBA" id="ARBA00023210"/>
    </source>
</evidence>
<evidence type="ECO:0000256" key="4">
    <source>
        <dbReference type="ARBA" id="ARBA00046874"/>
    </source>
</evidence>
<evidence type="ECO:0000256" key="6">
    <source>
        <dbReference type="SAM" id="MobiDB-lite"/>
    </source>
</evidence>
<keyword evidence="9" id="KW-1185">Reference proteome</keyword>
<keyword evidence="1 5" id="KW-0132">Cell division</keyword>
<organism evidence="8 9">
    <name type="scientific">Limnospira platensis NIES-46</name>
    <dbReference type="NCBI Taxonomy" id="1236695"/>
    <lineage>
        <taxon>Bacteria</taxon>
        <taxon>Bacillati</taxon>
        <taxon>Cyanobacteriota</taxon>
        <taxon>Cyanophyceae</taxon>
        <taxon>Oscillatoriophycideae</taxon>
        <taxon>Oscillatoriales</taxon>
        <taxon>Sirenicapillariaceae</taxon>
        <taxon>Limnospira</taxon>
    </lineage>
</organism>
<reference evidence="8 9" key="1">
    <citation type="journal article" date="2019" name="J Genomics">
        <title>The Draft Genome of a Hydrogen-producing Cyanobacterium, Arthrospira platensis NIES-46.</title>
        <authorList>
            <person name="Suzuki S."/>
            <person name="Yamaguchi H."/>
            <person name="Kawachi M."/>
        </authorList>
    </citation>
    <scope>NUCLEOTIDE SEQUENCE [LARGE SCALE GENOMIC DNA]</scope>
    <source>
        <strain evidence="8 9">NIES-46</strain>
    </source>
</reference>
<feature type="domain" description="Septum formation inhibitor MinC C-terminal" evidence="7">
    <location>
        <begin position="149"/>
        <end position="243"/>
    </location>
</feature>
<dbReference type="NCBIfam" id="TIGR01222">
    <property type="entry name" value="minC"/>
    <property type="match status" value="1"/>
</dbReference>
<name>A0A5M3T0U1_LIMPL</name>
<dbReference type="InterPro" id="IPR005526">
    <property type="entry name" value="Septum_form_inhib_MinC_C"/>
</dbReference>
<evidence type="ECO:0000259" key="7">
    <source>
        <dbReference type="Pfam" id="PF03775"/>
    </source>
</evidence>
<comment type="caution">
    <text evidence="8">The sequence shown here is derived from an EMBL/GenBank/DDBJ whole genome shotgun (WGS) entry which is preliminary data.</text>
</comment>
<accession>A0A5M3T0U1</accession>
<protein>
    <recommendedName>
        <fullName evidence="5">Probable septum site-determining protein MinC</fullName>
    </recommendedName>
</protein>
<sequence length="268" mass="29727">MSEETPKVFSLSDGNSQIRFKREGENVLLILPPEEGDRSENSTSNSWGDLLQQLKHRITGEEHSWEEGLEVHLVSENRLLDSRQLQDIRDILTGAKLELKRVRTSRAQTAVAAATAGYSVDRESDRSHLSQKETETERTTVEAEPLYLKMTLRSGVEIRHPGTVVVVGDVNPGSSIVANGDIMIWGRLRGTVHAGAKGNLQSMIMALQMEPMLIRIGDRVARGPENPPEEFYPEVAYMTAKGIRISRATELGRVKLWQISQASSDAGV</sequence>
<dbReference type="InterPro" id="IPR013033">
    <property type="entry name" value="MinC"/>
</dbReference>
<dbReference type="RefSeq" id="WP_006617994.1">
    <property type="nucleotide sequence ID" value="NZ_BIMW01000014.1"/>
</dbReference>
<evidence type="ECO:0000313" key="9">
    <source>
        <dbReference type="Proteomes" id="UP000326169"/>
    </source>
</evidence>
<dbReference type="InterPro" id="IPR016098">
    <property type="entry name" value="CAP/MinC_C"/>
</dbReference>